<feature type="transmembrane region" description="Helical" evidence="1">
    <location>
        <begin position="290"/>
        <end position="312"/>
    </location>
</feature>
<evidence type="ECO:0000313" key="4">
    <source>
        <dbReference type="Proteomes" id="UP000240978"/>
    </source>
</evidence>
<reference evidence="3 4" key="1">
    <citation type="submission" date="2018-03" db="EMBL/GenBank/DDBJ databases">
        <title>Genomic Encyclopedia of Archaeal and Bacterial Type Strains, Phase II (KMG-II): from individual species to whole genera.</title>
        <authorList>
            <person name="Goeker M."/>
        </authorList>
    </citation>
    <scope>NUCLEOTIDE SEQUENCE [LARGE SCALE GENOMIC DNA]</scope>
    <source>
        <strain evidence="3 4">DSM 18107</strain>
    </source>
</reference>
<dbReference type="Proteomes" id="UP000240978">
    <property type="component" value="Unassembled WGS sequence"/>
</dbReference>
<dbReference type="PANTHER" id="PTHR30590">
    <property type="entry name" value="INNER MEMBRANE PROTEIN"/>
    <property type="match status" value="1"/>
</dbReference>
<name>A0A2P8GLW4_9BACT</name>
<dbReference type="InterPro" id="IPR007349">
    <property type="entry name" value="DUF418"/>
</dbReference>
<protein>
    <recommendedName>
        <fullName evidence="2">DUF418 domain-containing protein</fullName>
    </recommendedName>
</protein>
<keyword evidence="4" id="KW-1185">Reference proteome</keyword>
<keyword evidence="1" id="KW-0472">Membrane</keyword>
<feature type="transmembrane region" description="Helical" evidence="1">
    <location>
        <begin position="20"/>
        <end position="38"/>
    </location>
</feature>
<keyword evidence="1" id="KW-1133">Transmembrane helix</keyword>
<dbReference type="Pfam" id="PF04235">
    <property type="entry name" value="DUF418"/>
    <property type="match status" value="1"/>
</dbReference>
<organism evidence="3 4">
    <name type="scientific">Chitinophaga ginsengisoli</name>
    <dbReference type="NCBI Taxonomy" id="363837"/>
    <lineage>
        <taxon>Bacteria</taxon>
        <taxon>Pseudomonadati</taxon>
        <taxon>Bacteroidota</taxon>
        <taxon>Chitinophagia</taxon>
        <taxon>Chitinophagales</taxon>
        <taxon>Chitinophagaceae</taxon>
        <taxon>Chitinophaga</taxon>
    </lineage>
</organism>
<accession>A0A2P8GLW4</accession>
<evidence type="ECO:0000313" key="3">
    <source>
        <dbReference type="EMBL" id="PSL34952.1"/>
    </source>
</evidence>
<feature type="domain" description="DUF418" evidence="2">
    <location>
        <begin position="232"/>
        <end position="397"/>
    </location>
</feature>
<gene>
    <name evidence="3" type="ORF">CLV42_102526</name>
</gene>
<dbReference type="InterPro" id="IPR052529">
    <property type="entry name" value="Bact_Transport_Assoc"/>
</dbReference>
<comment type="caution">
    <text evidence="3">The sequence shown here is derived from an EMBL/GenBank/DDBJ whole genome shotgun (WGS) entry which is preliminary data.</text>
</comment>
<dbReference type="AlphaFoldDB" id="A0A2P8GLW4"/>
<feature type="transmembrane region" description="Helical" evidence="1">
    <location>
        <begin position="59"/>
        <end position="85"/>
    </location>
</feature>
<proteinExistence type="predicted"/>
<evidence type="ECO:0000259" key="2">
    <source>
        <dbReference type="Pfam" id="PF04235"/>
    </source>
</evidence>
<dbReference type="PANTHER" id="PTHR30590:SF2">
    <property type="entry name" value="INNER MEMBRANE PROTEIN"/>
    <property type="match status" value="1"/>
</dbReference>
<evidence type="ECO:0000256" key="1">
    <source>
        <dbReference type="SAM" id="Phobius"/>
    </source>
</evidence>
<feature type="transmembrane region" description="Helical" evidence="1">
    <location>
        <begin position="357"/>
        <end position="379"/>
    </location>
</feature>
<sequence>MTYYNPSQRITLLDTIRGIALLGILLMNIQVYTLFDFLTPVQVRALHWDNSSTLVPTQFLLDIFIRGQFYSIYSFLFGLGCYLMLEKNTRLGLNGRRLYLRRLMVMLVFSAIHCALWFGDVLHMYAILGVPLIFFYDRKVSVIIKWAAGIFLFGILLDVCTTIFFPRVLPSSVQGVFSQDRLHIINTFQHGTFREIMDTQYGLLMKRLTATVRNNLNAYQHTFVLFLLGLIAGKTRFFHRITELRPAIKRTVLILLPFALATKVIASLSSLDVHFFSPEKSVYEQLLTNIMRFTGMLLTTLVYVGGLTLLLHNNHSRLSGWIGNAGRLGLTNYLAQTVICMLLFYPFGLGLTGKLTLYQSLLLALMIYIVQVIYSNIWLRYYSMGPLEAVWRRFTYGRQGGINKSV</sequence>
<feature type="transmembrane region" description="Helical" evidence="1">
    <location>
        <begin position="251"/>
        <end position="270"/>
    </location>
</feature>
<keyword evidence="1" id="KW-0812">Transmembrane</keyword>
<dbReference type="RefSeq" id="WP_170117422.1">
    <property type="nucleotide sequence ID" value="NZ_PYGK01000002.1"/>
</dbReference>
<feature type="transmembrane region" description="Helical" evidence="1">
    <location>
        <begin position="105"/>
        <end position="134"/>
    </location>
</feature>
<feature type="transmembrane region" description="Helical" evidence="1">
    <location>
        <begin position="146"/>
        <end position="165"/>
    </location>
</feature>
<feature type="transmembrane region" description="Helical" evidence="1">
    <location>
        <begin position="218"/>
        <end position="239"/>
    </location>
</feature>
<dbReference type="EMBL" id="PYGK01000002">
    <property type="protein sequence ID" value="PSL34952.1"/>
    <property type="molecule type" value="Genomic_DNA"/>
</dbReference>
<feature type="transmembrane region" description="Helical" evidence="1">
    <location>
        <begin position="333"/>
        <end position="351"/>
    </location>
</feature>